<dbReference type="Gene3D" id="3.20.20.80">
    <property type="entry name" value="Glycosidases"/>
    <property type="match status" value="1"/>
</dbReference>
<dbReference type="Gene3D" id="2.60.120.260">
    <property type="entry name" value="Galactose-binding domain-like"/>
    <property type="match status" value="2"/>
</dbReference>
<feature type="signal peptide" evidence="1">
    <location>
        <begin position="1"/>
        <end position="25"/>
    </location>
</feature>
<organism evidence="2 3">
    <name type="scientific">Candidatus Eubacterium faecale</name>
    <dbReference type="NCBI Taxonomy" id="2838568"/>
    <lineage>
        <taxon>Bacteria</taxon>
        <taxon>Bacillati</taxon>
        <taxon>Bacillota</taxon>
        <taxon>Clostridia</taxon>
        <taxon>Eubacteriales</taxon>
        <taxon>Eubacteriaceae</taxon>
        <taxon>Eubacterium</taxon>
    </lineage>
</organism>
<evidence type="ECO:0008006" key="4">
    <source>
        <dbReference type="Google" id="ProtNLM"/>
    </source>
</evidence>
<dbReference type="InterPro" id="IPR017853">
    <property type="entry name" value="GH"/>
</dbReference>
<protein>
    <recommendedName>
        <fullName evidence="4">CBM6 domain-containing protein</fullName>
    </recommendedName>
</protein>
<name>A0A9D2MHW4_9FIRM</name>
<accession>A0A9D2MHW4</accession>
<gene>
    <name evidence="2" type="ORF">IAA37_04390</name>
</gene>
<dbReference type="EMBL" id="DWXN01000010">
    <property type="protein sequence ID" value="HJB74897.1"/>
    <property type="molecule type" value="Genomic_DNA"/>
</dbReference>
<keyword evidence="1" id="KW-0732">Signal</keyword>
<comment type="caution">
    <text evidence="2">The sequence shown here is derived from an EMBL/GenBank/DDBJ whole genome shotgun (WGS) entry which is preliminary data.</text>
</comment>
<evidence type="ECO:0000313" key="3">
    <source>
        <dbReference type="Proteomes" id="UP000823877"/>
    </source>
</evidence>
<evidence type="ECO:0000256" key="1">
    <source>
        <dbReference type="SAM" id="SignalP"/>
    </source>
</evidence>
<dbReference type="SUPFAM" id="SSF49785">
    <property type="entry name" value="Galactose-binding domain-like"/>
    <property type="match status" value="2"/>
</dbReference>
<dbReference type="InterPro" id="IPR008979">
    <property type="entry name" value="Galactose-bd-like_sf"/>
</dbReference>
<dbReference type="SUPFAM" id="SSF51445">
    <property type="entry name" value="(Trans)glycosidases"/>
    <property type="match status" value="1"/>
</dbReference>
<evidence type="ECO:0000313" key="2">
    <source>
        <dbReference type="EMBL" id="HJB74897.1"/>
    </source>
</evidence>
<dbReference type="Proteomes" id="UP000823877">
    <property type="component" value="Unassembled WGS sequence"/>
</dbReference>
<feature type="chain" id="PRO_5038898811" description="CBM6 domain-containing protein" evidence="1">
    <location>
        <begin position="26"/>
        <end position="872"/>
    </location>
</feature>
<reference evidence="2" key="2">
    <citation type="submission" date="2021-04" db="EMBL/GenBank/DDBJ databases">
        <authorList>
            <person name="Gilroy R."/>
        </authorList>
    </citation>
    <scope>NUCLEOTIDE SEQUENCE</scope>
    <source>
        <strain evidence="2">CHK188-16595</strain>
    </source>
</reference>
<sequence length="872" mass="96701">MKTKRVAKKLGIALLAVLIAAAVSAGAFFAFYKPTVIFDAADRTGSVTDGASGFLYGIAQDGVPSYNMTESIHLSSLSTKTTLGLQHPIGEMEDVAAQALSSGSCDYLVVYLQDMYSTWYYDEDHINELKQAGAYDWRAYLEDTYFPLVAQTVNAIKDSDYHDKIVYCLFNECDNGVWFGEWVSDPSNENGGYNDFNDAGRQNFFEAWKQTYDYVRSLDPSAVIGGPGYYEYSSDKMRAFLEYTSQNNCVPDVLIYHELNYRSIYDWQFHTADLKALETEYGVAEDTPVIVTEYGMMEDNGNPNTMLKYITQIEYSKVYAQQAYWLFANNLCNTAADYNTPNSAWWVYRWYADLQGQTMRSEISDILHSDIGKAIAQRRAPRYRQFMGLGTISDAENEIELLVSGADYNGAVKVTNLENTALYGKDVYVEISAVTYQGISGKVFTPENVKAYTTACGDTFTIDMDFMNGDTAYRITVREAQSGDAEYENKDLYTRYEFENGTLLGGAYTYDSAYASTGDTNGLVGGMEQEGDGVEISVQIPESGTYEFKFIYGKANDGVPDENGRQDPNDRVPATVNLSVGEETSQITLENTVKSEITNTYADFFAFDAGEYTVRLTHHDGTYVLDSLLVRRLDDSADQEQDFGMAVLPDAGRTDAQNTYFLAIAPEDGYYDLVTEPNTLLDIDGAPAQSNDRGRAKVYLRRGLNYIGVHDAAAQLQFTVTAEIEPVNIVLSPQDAQLDGTAQVQTNTAAGLDYISGISGSSGFAQFTFTAPESGIYKMTVQYSANHEQGVHDYNVDLVEDYITVSLNGSETELYCRNTCSKDQFTTVTVNVELKAGTNTLLLYNDGSNAFNGTETYAPDISGITINRTQAY</sequence>
<dbReference type="AlphaFoldDB" id="A0A9D2MHW4"/>
<reference evidence="2" key="1">
    <citation type="journal article" date="2021" name="PeerJ">
        <title>Extensive microbial diversity within the chicken gut microbiome revealed by metagenomics and culture.</title>
        <authorList>
            <person name="Gilroy R."/>
            <person name="Ravi A."/>
            <person name="Getino M."/>
            <person name="Pursley I."/>
            <person name="Horton D.L."/>
            <person name="Alikhan N.F."/>
            <person name="Baker D."/>
            <person name="Gharbi K."/>
            <person name="Hall N."/>
            <person name="Watson M."/>
            <person name="Adriaenssens E.M."/>
            <person name="Foster-Nyarko E."/>
            <person name="Jarju S."/>
            <person name="Secka A."/>
            <person name="Antonio M."/>
            <person name="Oren A."/>
            <person name="Chaudhuri R.R."/>
            <person name="La Ragione R."/>
            <person name="Hildebrand F."/>
            <person name="Pallen M.J."/>
        </authorList>
    </citation>
    <scope>NUCLEOTIDE SEQUENCE</scope>
    <source>
        <strain evidence="2">CHK188-16595</strain>
    </source>
</reference>
<proteinExistence type="predicted"/>